<evidence type="ECO:0000256" key="1">
    <source>
        <dbReference type="SAM" id="MobiDB-lite"/>
    </source>
</evidence>
<dbReference type="AlphaFoldDB" id="A0A951PP66"/>
<dbReference type="EMBL" id="JAHHIF010000030">
    <property type="protein sequence ID" value="MBW4546799.1"/>
    <property type="molecule type" value="Genomic_DNA"/>
</dbReference>
<dbReference type="InterPro" id="IPR007890">
    <property type="entry name" value="CHASE2"/>
</dbReference>
<comment type="caution">
    <text evidence="4">The sequence shown here is derived from an EMBL/GenBank/DDBJ whole genome shotgun (WGS) entry which is preliminary data.</text>
</comment>
<feature type="region of interest" description="Disordered" evidence="1">
    <location>
        <begin position="565"/>
        <end position="585"/>
    </location>
</feature>
<keyword evidence="2" id="KW-1133">Transmembrane helix</keyword>
<organism evidence="4 5">
    <name type="scientific">Symplocastrum torsivum CPER-KK1</name>
    <dbReference type="NCBI Taxonomy" id="450513"/>
    <lineage>
        <taxon>Bacteria</taxon>
        <taxon>Bacillati</taxon>
        <taxon>Cyanobacteriota</taxon>
        <taxon>Cyanophyceae</taxon>
        <taxon>Oscillatoriophycideae</taxon>
        <taxon>Oscillatoriales</taxon>
        <taxon>Microcoleaceae</taxon>
        <taxon>Symplocastrum</taxon>
    </lineage>
</organism>
<dbReference type="Pfam" id="PF05226">
    <property type="entry name" value="CHASE2"/>
    <property type="match status" value="1"/>
</dbReference>
<feature type="transmembrane region" description="Helical" evidence="2">
    <location>
        <begin position="762"/>
        <end position="780"/>
    </location>
</feature>
<gene>
    <name evidence="4" type="ORF">KME25_20495</name>
</gene>
<feature type="region of interest" description="Disordered" evidence="1">
    <location>
        <begin position="408"/>
        <end position="432"/>
    </location>
</feature>
<name>A0A951PP66_9CYAN</name>
<reference evidence="4" key="1">
    <citation type="submission" date="2021-05" db="EMBL/GenBank/DDBJ databases">
        <authorList>
            <person name="Pietrasiak N."/>
            <person name="Ward R."/>
            <person name="Stajich J.E."/>
            <person name="Kurbessoian T."/>
        </authorList>
    </citation>
    <scope>NUCLEOTIDE SEQUENCE</scope>
    <source>
        <strain evidence="4">CPER-KK1</strain>
    </source>
</reference>
<accession>A0A951PP66</accession>
<evidence type="ECO:0000313" key="4">
    <source>
        <dbReference type="EMBL" id="MBW4546799.1"/>
    </source>
</evidence>
<keyword evidence="2" id="KW-0472">Membrane</keyword>
<evidence type="ECO:0000256" key="2">
    <source>
        <dbReference type="SAM" id="Phobius"/>
    </source>
</evidence>
<feature type="domain" description="CHASE2" evidence="3">
    <location>
        <begin position="461"/>
        <end position="784"/>
    </location>
</feature>
<feature type="transmembrane region" description="Helical" evidence="2">
    <location>
        <begin position="792"/>
        <end position="813"/>
    </location>
</feature>
<sequence length="864" mass="97933">MSRLVVLSLGQGNLHQGLPAVTAQLGEPDNSYRMKFTASLPAAPEISELYRNWQSLYRAFYQRHSLRVGSEELEENYDDFEIEEAYITNVSEVDLTHLCQQFTNSINAWLQSTEFRKIDQQLRTQLKPSEEIRFIIETNDDLLRRIPWYLWNFFEDYPLAEVALSASEYQQPNKLPTKIRIGKVRILAIFGNSKGIEISQDRTCLENLSAQAEIECLVEPKLDQFNDKLWHQDWDILFFAGHSSSQEKGCLQLNQTDTIALDPLKYALKQAISRGLKLAIFNSCDGLGLAQQLQDLQIPQVIVMREPVPDRIAQEFLKHFLAEFSRGQSLYVAVRFARERLQAREGEYPCATWLPVICTNPAEPPMIWQQQRTRTEVVDEADDLAVPPAVSARAKHKKLRVVRRNTAPGNFSSESVSRTAKQNPSTRHRSSITSDRHLQTLLVASVLVAALVMGVRHLGMLQPRELQAYDHLMQLRSADEKPDSRLLIVTVDDADIQYQLQKKMNMRWSLSDQALAQLLQKLEQYQPSAIGIDIYRDFSVDPDYPDLATRLRQDKRLFAVCKVSAPSDSAPDGTLPPPEVSKERQSFSDFVADSDRIARRQLLHLTPPLESPCAAKYAFSYLLARHYLNEQGIKADINRERNLQIGNVVFKRLKSHSSGYQGVDASGYQLLLNYRSLPSLQNIADRVALRDVLSDQINPELLESVKNRIVLIGVTAPSSSDYWETPFSASAPDEEKQIPGVFVQAQMVSHILSAVLDGRPLFWWWSGWVEALWVWGWSLLGGAIAWRIRQPLYLGLGITVALLTVFGICFGIFTQAGWIPLVPSALALVSCAVVLKVLPRPHPSSSKKRLQAELRAKICHLKSR</sequence>
<dbReference type="InterPro" id="IPR024983">
    <property type="entry name" value="CHAT_dom"/>
</dbReference>
<reference evidence="4" key="2">
    <citation type="journal article" date="2022" name="Microbiol. Resour. Announc.">
        <title>Metagenome Sequencing to Explore Phylogenomics of Terrestrial Cyanobacteria.</title>
        <authorList>
            <person name="Ward R.D."/>
            <person name="Stajich J.E."/>
            <person name="Johansen J.R."/>
            <person name="Huntemann M."/>
            <person name="Clum A."/>
            <person name="Foster B."/>
            <person name="Foster B."/>
            <person name="Roux S."/>
            <person name="Palaniappan K."/>
            <person name="Varghese N."/>
            <person name="Mukherjee S."/>
            <person name="Reddy T.B.K."/>
            <person name="Daum C."/>
            <person name="Copeland A."/>
            <person name="Chen I.A."/>
            <person name="Ivanova N.N."/>
            <person name="Kyrpides N.C."/>
            <person name="Shapiro N."/>
            <person name="Eloe-Fadrosh E.A."/>
            <person name="Pietrasiak N."/>
        </authorList>
    </citation>
    <scope>NUCLEOTIDE SEQUENCE</scope>
    <source>
        <strain evidence="4">CPER-KK1</strain>
    </source>
</reference>
<evidence type="ECO:0000313" key="5">
    <source>
        <dbReference type="Proteomes" id="UP000753908"/>
    </source>
</evidence>
<evidence type="ECO:0000259" key="3">
    <source>
        <dbReference type="SMART" id="SM01080"/>
    </source>
</evidence>
<proteinExistence type="predicted"/>
<dbReference type="Pfam" id="PF12770">
    <property type="entry name" value="CHAT"/>
    <property type="match status" value="1"/>
</dbReference>
<protein>
    <submittedName>
        <fullName evidence="4">CHASE2 domain-containing protein</fullName>
    </submittedName>
</protein>
<feature type="compositionally biased region" description="Polar residues" evidence="1">
    <location>
        <begin position="408"/>
        <end position="425"/>
    </location>
</feature>
<keyword evidence="2" id="KW-0812">Transmembrane</keyword>
<feature type="transmembrane region" description="Helical" evidence="2">
    <location>
        <begin position="819"/>
        <end position="838"/>
    </location>
</feature>
<dbReference type="SMART" id="SM01080">
    <property type="entry name" value="CHASE2"/>
    <property type="match status" value="1"/>
</dbReference>
<dbReference type="Proteomes" id="UP000753908">
    <property type="component" value="Unassembled WGS sequence"/>
</dbReference>